<dbReference type="Proteomes" id="UP001497680">
    <property type="component" value="Unassembled WGS sequence"/>
</dbReference>
<evidence type="ECO:0000313" key="2">
    <source>
        <dbReference type="Proteomes" id="UP001497680"/>
    </source>
</evidence>
<protein>
    <submittedName>
        <fullName evidence="1">MFS general substrate transporter</fullName>
    </submittedName>
</protein>
<reference evidence="1 2" key="1">
    <citation type="journal article" date="2022" name="New Phytol.">
        <title>Ecological generalism drives hyperdiversity of secondary metabolite gene clusters in xylarialean endophytes.</title>
        <authorList>
            <person name="Franco M.E.E."/>
            <person name="Wisecaver J.H."/>
            <person name="Arnold A.E."/>
            <person name="Ju Y.M."/>
            <person name="Slot J.C."/>
            <person name="Ahrendt S."/>
            <person name="Moore L.P."/>
            <person name="Eastman K.E."/>
            <person name="Scott K."/>
            <person name="Konkel Z."/>
            <person name="Mondo S.J."/>
            <person name="Kuo A."/>
            <person name="Hayes R.D."/>
            <person name="Haridas S."/>
            <person name="Andreopoulos B."/>
            <person name="Riley R."/>
            <person name="LaButti K."/>
            <person name="Pangilinan J."/>
            <person name="Lipzen A."/>
            <person name="Amirebrahimi M."/>
            <person name="Yan J."/>
            <person name="Adam C."/>
            <person name="Keymanesh K."/>
            <person name="Ng V."/>
            <person name="Louie K."/>
            <person name="Northen T."/>
            <person name="Drula E."/>
            <person name="Henrissat B."/>
            <person name="Hsieh H.M."/>
            <person name="Youens-Clark K."/>
            <person name="Lutzoni F."/>
            <person name="Miadlikowska J."/>
            <person name="Eastwood D.C."/>
            <person name="Hamelin R.C."/>
            <person name="Grigoriev I.V."/>
            <person name="U'Ren J.M."/>
        </authorList>
    </citation>
    <scope>NUCLEOTIDE SEQUENCE [LARGE SCALE GENOMIC DNA]</scope>
    <source>
        <strain evidence="1 2">ER1909</strain>
    </source>
</reference>
<comment type="caution">
    <text evidence="1">The sequence shown here is derived from an EMBL/GenBank/DDBJ whole genome shotgun (WGS) entry which is preliminary data.</text>
</comment>
<sequence length="786" mass="84447">MLPHPLYFATTDPDSDIDPGSILPGKTHPGDMEEDGNRRASLHPSLHDEDDIVSVYMSMHSNDSTHDGRASRASLGSTAYEGDNRSSLPPTNSMSPFWLADELIGSVTDLKAAHRRDVSIASSKTLNYGSEADSQRRFRLGSISDVPETTPETTTGTERYSVLADLLIDAAPHLRHLATVRTDDGGFRVSSDRPKRQLVTPVSEQRHPGKPGVRLSRTQKPYEPSIPESDNSQRSPDSDSVHQDDFLQGVPLFLLTMGLSLVVFLISIDRTIITTAIPYITAEFKSTADIGWYGSSYLLTACAFQPVFGRVFTLFNPKWSYLLSMIVFEIGSIISGWAPSSACLIIGRAIAGFGSAGILTGSFVIVATAVPLKARPIYTAVVGLMFGVGATVGPLIGGVFTELITWRWCFWINLPVGAVTIAVMLLVYHPRARDGPKRKFFKRFVDLDLIGNVILLSASVMLFLALEYTLTGASWASAKVIGLFVGAFLTAVVFILWLWWKQNAALLPPAIVNQRTVAASCLMAFFTYGALLIHTYFLPIWFQAILGYSAIQSGVAMIPYFVANALFSVFSGIFVSVVGYFTPPAILGSAIGTVGCGIITLFSPNMSTAMWIGFEILASAGFGMSIQQGFTAVQTVLGPDELAVGTAAVVASQSLGGAVFISVGNSVFQNRLQSLISQTHIPGLDVAEIVSAGAVAFRDVVPAADLPALLTQYDAALHTVLIVAIPLGALACLSCCFLQWKSVKKPAQPASDVEKRASDSERPVSDAEKSDVEKPISDIEKSDVAA</sequence>
<proteinExistence type="predicted"/>
<gene>
    <name evidence="1" type="ORF">F4821DRAFT_191179</name>
</gene>
<name>A0ACC0CTD0_9PEZI</name>
<organism evidence="1 2">
    <name type="scientific">Hypoxylon rubiginosum</name>
    <dbReference type="NCBI Taxonomy" id="110542"/>
    <lineage>
        <taxon>Eukaryota</taxon>
        <taxon>Fungi</taxon>
        <taxon>Dikarya</taxon>
        <taxon>Ascomycota</taxon>
        <taxon>Pezizomycotina</taxon>
        <taxon>Sordariomycetes</taxon>
        <taxon>Xylariomycetidae</taxon>
        <taxon>Xylariales</taxon>
        <taxon>Hypoxylaceae</taxon>
        <taxon>Hypoxylon</taxon>
    </lineage>
</organism>
<keyword evidence="2" id="KW-1185">Reference proteome</keyword>
<evidence type="ECO:0000313" key="1">
    <source>
        <dbReference type="EMBL" id="KAI6083562.1"/>
    </source>
</evidence>
<accession>A0ACC0CTD0</accession>
<dbReference type="EMBL" id="MU394350">
    <property type="protein sequence ID" value="KAI6083562.1"/>
    <property type="molecule type" value="Genomic_DNA"/>
</dbReference>